<keyword evidence="2" id="KW-0472">Membrane</keyword>
<comment type="caution">
    <text evidence="3">The sequence shown here is derived from an EMBL/GenBank/DDBJ whole genome shotgun (WGS) entry which is preliminary data.</text>
</comment>
<name>A0A9P4INH6_9PEZI</name>
<sequence>MYRIRCRRFNSKPFKHPRRPPDRIATANTRFFARNAQLLLVSHHSPRPQPSFLAPLSSGSRTGRWQPARWLTTEKKEEYKDQFRRAIRFNIIAYSIIGFGLVMTYAIIQDVLEAEKPTPQEWTFFSRTKLRSAYGNLTQDANSMGFTDFALVGSLYRKLLERLEDPNIDGAGLVEQEEGGIDTQGAGRAGFDITSKSDAWRAGYFECLMGCAKAAEHLDGQVVIVKSNKVLPAHYVPGPSNPNPKPMPPWRGSSPPHEDEVAPASLPPEHFYVQILTTKGFTTKERMDAAIAYGEWLDFKQLYEAAEEAYRWALDIATENIPNASTIINPLTGILRSGSDSVSTNILTATTALATHYALESRASDALPIYLSVLRARRNAPEGLPLPNLAAQDGNTYDNRPATDIEAIGRWFRYFASLFKEKPFPIPATTGDEPFMRRSGDADGCEDAKIMAYIGEILFASAPSEKAQNDAIRWTRDAVEISDRGLQSTRLQKAERLKCLDCKSVALDNWFTMAKRMSEAERQRRLAGTTQRKGWFEFASAQPATPESAIEEQGGGRRGPWRCQEEKDAELKFQQHLRQGMREKLTQTPFTAVWSKIGFLMQI</sequence>
<proteinExistence type="predicted"/>
<evidence type="ECO:0008006" key="5">
    <source>
        <dbReference type="Google" id="ProtNLM"/>
    </source>
</evidence>
<feature type="compositionally biased region" description="Pro residues" evidence="1">
    <location>
        <begin position="239"/>
        <end position="249"/>
    </location>
</feature>
<dbReference type="EMBL" id="ML978121">
    <property type="protein sequence ID" value="KAF2104751.1"/>
    <property type="molecule type" value="Genomic_DNA"/>
</dbReference>
<feature type="region of interest" description="Disordered" evidence="1">
    <location>
        <begin position="236"/>
        <end position="262"/>
    </location>
</feature>
<feature type="transmembrane region" description="Helical" evidence="2">
    <location>
        <begin position="89"/>
        <end position="108"/>
    </location>
</feature>
<organism evidence="3 4">
    <name type="scientific">Rhizodiscina lignyota</name>
    <dbReference type="NCBI Taxonomy" id="1504668"/>
    <lineage>
        <taxon>Eukaryota</taxon>
        <taxon>Fungi</taxon>
        <taxon>Dikarya</taxon>
        <taxon>Ascomycota</taxon>
        <taxon>Pezizomycotina</taxon>
        <taxon>Dothideomycetes</taxon>
        <taxon>Pleosporomycetidae</taxon>
        <taxon>Aulographales</taxon>
        <taxon>Rhizodiscinaceae</taxon>
        <taxon>Rhizodiscina</taxon>
    </lineage>
</organism>
<dbReference type="Proteomes" id="UP000799772">
    <property type="component" value="Unassembled WGS sequence"/>
</dbReference>
<protein>
    <recommendedName>
        <fullName evidence="5">MFS maltose permease</fullName>
    </recommendedName>
</protein>
<keyword evidence="4" id="KW-1185">Reference proteome</keyword>
<evidence type="ECO:0000256" key="2">
    <source>
        <dbReference type="SAM" id="Phobius"/>
    </source>
</evidence>
<dbReference type="OrthoDB" id="5408102at2759"/>
<accession>A0A9P4INH6</accession>
<keyword evidence="2" id="KW-1133">Transmembrane helix</keyword>
<reference evidence="3" key="1">
    <citation type="journal article" date="2020" name="Stud. Mycol.">
        <title>101 Dothideomycetes genomes: a test case for predicting lifestyles and emergence of pathogens.</title>
        <authorList>
            <person name="Haridas S."/>
            <person name="Albert R."/>
            <person name="Binder M."/>
            <person name="Bloem J."/>
            <person name="Labutti K."/>
            <person name="Salamov A."/>
            <person name="Andreopoulos B."/>
            <person name="Baker S."/>
            <person name="Barry K."/>
            <person name="Bills G."/>
            <person name="Bluhm B."/>
            <person name="Cannon C."/>
            <person name="Castanera R."/>
            <person name="Culley D."/>
            <person name="Daum C."/>
            <person name="Ezra D."/>
            <person name="Gonzalez J."/>
            <person name="Henrissat B."/>
            <person name="Kuo A."/>
            <person name="Liang C."/>
            <person name="Lipzen A."/>
            <person name="Lutzoni F."/>
            <person name="Magnuson J."/>
            <person name="Mondo S."/>
            <person name="Nolan M."/>
            <person name="Ohm R."/>
            <person name="Pangilinan J."/>
            <person name="Park H.-J."/>
            <person name="Ramirez L."/>
            <person name="Alfaro M."/>
            <person name="Sun H."/>
            <person name="Tritt A."/>
            <person name="Yoshinaga Y."/>
            <person name="Zwiers L.-H."/>
            <person name="Turgeon B."/>
            <person name="Goodwin S."/>
            <person name="Spatafora J."/>
            <person name="Crous P."/>
            <person name="Grigoriev I."/>
        </authorList>
    </citation>
    <scope>NUCLEOTIDE SEQUENCE</scope>
    <source>
        <strain evidence="3">CBS 133067</strain>
    </source>
</reference>
<evidence type="ECO:0000313" key="4">
    <source>
        <dbReference type="Proteomes" id="UP000799772"/>
    </source>
</evidence>
<evidence type="ECO:0000256" key="1">
    <source>
        <dbReference type="SAM" id="MobiDB-lite"/>
    </source>
</evidence>
<keyword evidence="2" id="KW-0812">Transmembrane</keyword>
<gene>
    <name evidence="3" type="ORF">NA57DRAFT_51556</name>
</gene>
<evidence type="ECO:0000313" key="3">
    <source>
        <dbReference type="EMBL" id="KAF2104751.1"/>
    </source>
</evidence>
<dbReference type="AlphaFoldDB" id="A0A9P4INH6"/>